<dbReference type="GO" id="GO:0034204">
    <property type="term" value="P:lipid translocation"/>
    <property type="evidence" value="ECO:0007669"/>
    <property type="project" value="TreeGrafter"/>
</dbReference>
<feature type="transmembrane region" description="Helical" evidence="10">
    <location>
        <begin position="134"/>
        <end position="160"/>
    </location>
</feature>
<feature type="transmembrane region" description="Helical" evidence="10">
    <location>
        <begin position="282"/>
        <end position="304"/>
    </location>
</feature>
<keyword evidence="10 11" id="KW-0813">Transport</keyword>
<dbReference type="GO" id="GO:0008360">
    <property type="term" value="P:regulation of cell shape"/>
    <property type="evidence" value="ECO:0007669"/>
    <property type="project" value="UniProtKB-UniRule"/>
</dbReference>
<protein>
    <recommendedName>
        <fullName evidence="10">Probable lipid II flippase MurJ</fullName>
    </recommendedName>
</protein>
<feature type="transmembrane region" description="Helical" evidence="10">
    <location>
        <begin position="369"/>
        <end position="390"/>
    </location>
</feature>
<dbReference type="HOGENOM" id="CLU_006797_5_2_7"/>
<dbReference type="UniPathway" id="UPA00219"/>
<gene>
    <name evidence="10" type="primary">murJ</name>
    <name evidence="12" type="ordered locus">Desac_2552</name>
</gene>
<evidence type="ECO:0000256" key="8">
    <source>
        <dbReference type="ARBA" id="ARBA00060041"/>
    </source>
</evidence>
<dbReference type="Pfam" id="PF03023">
    <property type="entry name" value="MurJ"/>
    <property type="match status" value="1"/>
</dbReference>
<reference evidence="13" key="2">
    <citation type="submission" date="2011-03" db="EMBL/GenBank/DDBJ databases">
        <title>The complete genome of Desulfobacca acetoxidans DSM 11109.</title>
        <authorList>
            <consortium name="US DOE Joint Genome Institute (JGI-PGF)"/>
            <person name="Lucas S."/>
            <person name="Copeland A."/>
            <person name="Lapidus A."/>
            <person name="Bruce D."/>
            <person name="Goodwin L."/>
            <person name="Pitluck S."/>
            <person name="Peters L."/>
            <person name="Kyrpides N."/>
            <person name="Mavromatis K."/>
            <person name="Ivanova N."/>
            <person name="Ovchinnikova G."/>
            <person name="Teshima H."/>
            <person name="Detter J.C."/>
            <person name="Han C."/>
            <person name="Land M."/>
            <person name="Hauser L."/>
            <person name="Markowitz V."/>
            <person name="Cheng J.-F."/>
            <person name="Hugenholtz P."/>
            <person name="Woyke T."/>
            <person name="Wu D."/>
            <person name="Spring S."/>
            <person name="Schueler E."/>
            <person name="Brambilla E."/>
            <person name="Klenk H.-P."/>
            <person name="Eisen J.A."/>
        </authorList>
    </citation>
    <scope>NUCLEOTIDE SEQUENCE [LARGE SCALE GENOMIC DNA]</scope>
    <source>
        <strain evidence="13">ATCC 700848 / DSM 11109 / ASRB2</strain>
    </source>
</reference>
<dbReference type="InterPro" id="IPR051050">
    <property type="entry name" value="Lipid_II_flippase_MurJ/MviN"/>
</dbReference>
<feature type="transmembrane region" description="Helical" evidence="10">
    <location>
        <begin position="198"/>
        <end position="222"/>
    </location>
</feature>
<dbReference type="STRING" id="880072.Desac_2552"/>
<feature type="transmembrane region" description="Helical" evidence="10">
    <location>
        <begin position="324"/>
        <end position="349"/>
    </location>
</feature>
<dbReference type="CDD" id="cd13123">
    <property type="entry name" value="MATE_MurJ_like"/>
    <property type="match status" value="1"/>
</dbReference>
<accession>F2NIG8</accession>
<dbReference type="InterPro" id="IPR004268">
    <property type="entry name" value="MurJ"/>
</dbReference>
<dbReference type="eggNOG" id="COG0728">
    <property type="taxonomic scope" value="Bacteria"/>
</dbReference>
<keyword evidence="10" id="KW-0997">Cell inner membrane</keyword>
<evidence type="ECO:0000256" key="10">
    <source>
        <dbReference type="HAMAP-Rule" id="MF_02078"/>
    </source>
</evidence>
<comment type="function">
    <text evidence="8 10 11">Involved in peptidoglycan biosynthesis. Transports lipid-linked peptidoglycan precursors from the inner to the outer leaflet of the cytoplasmic membrane.</text>
</comment>
<dbReference type="OrthoDB" id="9786339at2"/>
<keyword evidence="10 11" id="KW-0961">Cell wall biogenesis/degradation</keyword>
<evidence type="ECO:0000256" key="2">
    <source>
        <dbReference type="ARBA" id="ARBA00022475"/>
    </source>
</evidence>
<evidence type="ECO:0000256" key="1">
    <source>
        <dbReference type="ARBA" id="ARBA00004651"/>
    </source>
</evidence>
<keyword evidence="6 10" id="KW-1133">Transmembrane helix</keyword>
<dbReference type="NCBIfam" id="TIGR01695">
    <property type="entry name" value="murJ_mviN"/>
    <property type="match status" value="1"/>
</dbReference>
<feature type="transmembrane region" description="Helical" evidence="10">
    <location>
        <begin position="167"/>
        <end position="192"/>
    </location>
</feature>
<dbReference type="GO" id="GO:0015648">
    <property type="term" value="F:lipid-linked peptidoglycan transporter activity"/>
    <property type="evidence" value="ECO:0007669"/>
    <property type="project" value="UniProtKB-UniRule"/>
</dbReference>
<keyword evidence="3 10" id="KW-0812">Transmembrane</keyword>
<evidence type="ECO:0000313" key="13">
    <source>
        <dbReference type="Proteomes" id="UP000000483"/>
    </source>
</evidence>
<feature type="transmembrane region" description="Helical" evidence="10">
    <location>
        <begin position="242"/>
        <end position="262"/>
    </location>
</feature>
<dbReference type="GO" id="GO:0009252">
    <property type="term" value="P:peptidoglycan biosynthetic process"/>
    <property type="evidence" value="ECO:0007669"/>
    <property type="project" value="UniProtKB-UniRule"/>
</dbReference>
<keyword evidence="2 10" id="KW-1003">Cell membrane</keyword>
<evidence type="ECO:0000256" key="5">
    <source>
        <dbReference type="ARBA" id="ARBA00022984"/>
    </source>
</evidence>
<feature type="transmembrane region" description="Helical" evidence="10">
    <location>
        <begin position="397"/>
        <end position="416"/>
    </location>
</feature>
<dbReference type="Proteomes" id="UP000000483">
    <property type="component" value="Chromosome"/>
</dbReference>
<keyword evidence="5 10" id="KW-0573">Peptidoglycan synthesis</keyword>
<proteinExistence type="inferred from homology"/>
<dbReference type="PIRSF" id="PIRSF002869">
    <property type="entry name" value="MviN"/>
    <property type="match status" value="1"/>
</dbReference>
<dbReference type="GO" id="GO:0071555">
    <property type="term" value="P:cell wall organization"/>
    <property type="evidence" value="ECO:0007669"/>
    <property type="project" value="UniProtKB-UniRule"/>
</dbReference>
<dbReference type="RefSeq" id="WP_013707479.1">
    <property type="nucleotide sequence ID" value="NC_015388.1"/>
</dbReference>
<evidence type="ECO:0000313" key="12">
    <source>
        <dbReference type="EMBL" id="AEB10370.1"/>
    </source>
</evidence>
<evidence type="ECO:0000256" key="9">
    <source>
        <dbReference type="ARBA" id="ARBA00061532"/>
    </source>
</evidence>
<sequence>MSAAASDQTGRIARSAGAVGIAVFCSRILGLIREQVLANLFGAGTAMDAFVVAFRIPNLLRDLFAEGALSAAFVTVFTDYDERWGRARTWRLANVVLAVLTLLVGAIALVGIFASDKLVRLMAPDFALVPGKTGLTVIMTQIMFPFLPMISLAAVVMGILNAKGKFFVPAMASTFFNLGSIVSGVALAMILPRYGVPAIIGMAVGTLLGGGLQLAVQTPLLFRVGYRFQWVIDWRDEGLRRILRLMTPAIIGLSATQINVFINTFFASSCAEGSVAWLNYAFRLLQFPIGVFGVAISIAAMPVVSRYASQQDHEGLKQAFTSSLVMTLLITIPASVGLAVLAEPIIALIFQHGRFSAADTGQTAAALCFYAIGLFAYSGVKVVVPVFYALNDTRYPVIGSFLAVGANFLLIILTLSTLQHRAIALATSFSMILNFVFLSSVLYRKVQGYPLKYVGWCLVKVCLASAIMGLSIHWANAFLQPLAGAGLVGRLFALLCIITFGLVVYGFLLRFSKIPEFQELIKLLQGLGGQRATRP</sequence>
<evidence type="ECO:0000256" key="4">
    <source>
        <dbReference type="ARBA" id="ARBA00022960"/>
    </source>
</evidence>
<comment type="pathway">
    <text evidence="10">Cell wall biogenesis; peptidoglycan biosynthesis.</text>
</comment>
<organism evidence="12 13">
    <name type="scientific">Desulfobacca acetoxidans (strain ATCC 700848 / DSM 11109 / ASRB2)</name>
    <dbReference type="NCBI Taxonomy" id="880072"/>
    <lineage>
        <taxon>Bacteria</taxon>
        <taxon>Pseudomonadati</taxon>
        <taxon>Thermodesulfobacteriota</taxon>
        <taxon>Desulfobaccia</taxon>
        <taxon>Desulfobaccales</taxon>
        <taxon>Desulfobaccaceae</taxon>
        <taxon>Desulfobacca</taxon>
    </lineage>
</organism>
<evidence type="ECO:0000256" key="3">
    <source>
        <dbReference type="ARBA" id="ARBA00022692"/>
    </source>
</evidence>
<keyword evidence="4 10" id="KW-0133">Cell shape</keyword>
<keyword evidence="13" id="KW-1185">Reference proteome</keyword>
<comment type="similarity">
    <text evidence="9 10 11">Belongs to the MurJ/MviN family.</text>
</comment>
<dbReference type="GO" id="GO:0005886">
    <property type="term" value="C:plasma membrane"/>
    <property type="evidence" value="ECO:0007669"/>
    <property type="project" value="UniProtKB-SubCell"/>
</dbReference>
<reference evidence="12 13" key="1">
    <citation type="journal article" date="2011" name="Stand. Genomic Sci.">
        <title>Complete genome sequence of the acetate-degrading sulfate reducer Desulfobacca acetoxidans type strain (ASRB2).</title>
        <authorList>
            <person name="Goker M."/>
            <person name="Teshima H."/>
            <person name="Lapidus A."/>
            <person name="Nolan M."/>
            <person name="Lucas S."/>
            <person name="Hammon N."/>
            <person name="Deshpande S."/>
            <person name="Cheng J.F."/>
            <person name="Tapia R."/>
            <person name="Han C."/>
            <person name="Goodwin L."/>
            <person name="Pitluck S."/>
            <person name="Huntemann M."/>
            <person name="Liolios K."/>
            <person name="Ivanova N."/>
            <person name="Pagani I."/>
            <person name="Mavromatis K."/>
            <person name="Ovchinikova G."/>
            <person name="Pati A."/>
            <person name="Chen A."/>
            <person name="Palaniappan K."/>
            <person name="Land M."/>
            <person name="Hauser L."/>
            <person name="Brambilla E.M."/>
            <person name="Rohde M."/>
            <person name="Spring S."/>
            <person name="Detter J.C."/>
            <person name="Woyke T."/>
            <person name="Bristow J."/>
            <person name="Eisen J.A."/>
            <person name="Markowitz V."/>
            <person name="Hugenholtz P."/>
            <person name="Kyrpides N.C."/>
            <person name="Klenk H.P."/>
        </authorList>
    </citation>
    <scope>NUCLEOTIDE SEQUENCE [LARGE SCALE GENOMIC DNA]</scope>
    <source>
        <strain evidence="13">ATCC 700848 / DSM 11109 / ASRB2</strain>
    </source>
</reference>
<keyword evidence="7 10" id="KW-0472">Membrane</keyword>
<dbReference type="PRINTS" id="PR01806">
    <property type="entry name" value="VIRFACTRMVIN"/>
</dbReference>
<feature type="transmembrane region" description="Helical" evidence="10">
    <location>
        <begin position="487"/>
        <end position="508"/>
    </location>
</feature>
<comment type="subcellular location">
    <subcellularLocation>
        <location evidence="10">Cell inner membrane</location>
        <topology evidence="10">Multi-pass membrane protein</topology>
    </subcellularLocation>
    <subcellularLocation>
        <location evidence="1">Cell membrane</location>
        <topology evidence="1">Multi-pass membrane protein</topology>
    </subcellularLocation>
</comment>
<dbReference type="KEGG" id="dao:Desac_2552"/>
<dbReference type="HAMAP" id="MF_02078">
    <property type="entry name" value="MurJ_MviN"/>
    <property type="match status" value="1"/>
</dbReference>
<dbReference type="PANTHER" id="PTHR47019:SF1">
    <property type="entry name" value="LIPID II FLIPPASE MURJ"/>
    <property type="match status" value="1"/>
</dbReference>
<dbReference type="PANTHER" id="PTHR47019">
    <property type="entry name" value="LIPID II FLIPPASE MURJ"/>
    <property type="match status" value="1"/>
</dbReference>
<evidence type="ECO:0000256" key="11">
    <source>
        <dbReference type="PIRNR" id="PIRNR002869"/>
    </source>
</evidence>
<feature type="transmembrane region" description="Helical" evidence="10">
    <location>
        <begin position="455"/>
        <end position="475"/>
    </location>
</feature>
<dbReference type="AlphaFoldDB" id="F2NIG8"/>
<feature type="transmembrane region" description="Helical" evidence="10">
    <location>
        <begin position="422"/>
        <end position="443"/>
    </location>
</feature>
<evidence type="ECO:0000256" key="7">
    <source>
        <dbReference type="ARBA" id="ARBA00023136"/>
    </source>
</evidence>
<name>F2NIG8_DESAR</name>
<feature type="transmembrane region" description="Helical" evidence="10">
    <location>
        <begin position="92"/>
        <end position="114"/>
    </location>
</feature>
<evidence type="ECO:0000256" key="6">
    <source>
        <dbReference type="ARBA" id="ARBA00022989"/>
    </source>
</evidence>
<dbReference type="EMBL" id="CP002629">
    <property type="protein sequence ID" value="AEB10370.1"/>
    <property type="molecule type" value="Genomic_DNA"/>
</dbReference>